<dbReference type="GO" id="GO:0000155">
    <property type="term" value="F:phosphorelay sensor kinase activity"/>
    <property type="evidence" value="ECO:0007669"/>
    <property type="project" value="InterPro"/>
</dbReference>
<gene>
    <name evidence="15" type="ORF">C5L14_09335</name>
</gene>
<dbReference type="EC" id="2.7.13.3" evidence="3"/>
<feature type="domain" description="HAMP" evidence="14">
    <location>
        <begin position="190"/>
        <end position="241"/>
    </location>
</feature>
<keyword evidence="4" id="KW-0597">Phosphoprotein</keyword>
<feature type="domain" description="Histidine kinase" evidence="13">
    <location>
        <begin position="249"/>
        <end position="454"/>
    </location>
</feature>
<keyword evidence="9" id="KW-0902">Two-component regulatory system</keyword>
<keyword evidence="6 12" id="KW-0812">Transmembrane</keyword>
<keyword evidence="15" id="KW-0547">Nucleotide-binding</keyword>
<dbReference type="PANTHER" id="PTHR45436:SF5">
    <property type="entry name" value="SENSOR HISTIDINE KINASE TRCS"/>
    <property type="match status" value="1"/>
</dbReference>
<evidence type="ECO:0000256" key="10">
    <source>
        <dbReference type="ARBA" id="ARBA00023136"/>
    </source>
</evidence>
<dbReference type="InterPro" id="IPR036890">
    <property type="entry name" value="HATPase_C_sf"/>
</dbReference>
<keyword evidence="15" id="KW-0067">ATP-binding</keyword>
<evidence type="ECO:0000256" key="9">
    <source>
        <dbReference type="ARBA" id="ARBA00023012"/>
    </source>
</evidence>
<organism evidence="15 16">
    <name type="scientific">Labrys okinawensis</name>
    <dbReference type="NCBI Taxonomy" id="346911"/>
    <lineage>
        <taxon>Bacteria</taxon>
        <taxon>Pseudomonadati</taxon>
        <taxon>Pseudomonadota</taxon>
        <taxon>Alphaproteobacteria</taxon>
        <taxon>Hyphomicrobiales</taxon>
        <taxon>Xanthobacteraceae</taxon>
        <taxon>Labrys</taxon>
    </lineage>
</organism>
<feature type="region of interest" description="Disordered" evidence="11">
    <location>
        <begin position="455"/>
        <end position="474"/>
    </location>
</feature>
<evidence type="ECO:0000256" key="3">
    <source>
        <dbReference type="ARBA" id="ARBA00012438"/>
    </source>
</evidence>
<dbReference type="EMBL" id="PUEJ01000003">
    <property type="protein sequence ID" value="PRH88082.1"/>
    <property type="molecule type" value="Genomic_DNA"/>
</dbReference>
<dbReference type="SMART" id="SM00387">
    <property type="entry name" value="HATPase_c"/>
    <property type="match status" value="1"/>
</dbReference>
<protein>
    <recommendedName>
        <fullName evidence="3">histidine kinase</fullName>
        <ecNumber evidence="3">2.7.13.3</ecNumber>
    </recommendedName>
</protein>
<comment type="subcellular location">
    <subcellularLocation>
        <location evidence="2">Membrane</location>
    </subcellularLocation>
</comment>
<dbReference type="GO" id="GO:0005886">
    <property type="term" value="C:plasma membrane"/>
    <property type="evidence" value="ECO:0007669"/>
    <property type="project" value="TreeGrafter"/>
</dbReference>
<proteinExistence type="predicted"/>
<evidence type="ECO:0000313" key="15">
    <source>
        <dbReference type="EMBL" id="PRH88082.1"/>
    </source>
</evidence>
<accession>A0A2S9QFH1</accession>
<evidence type="ECO:0000256" key="8">
    <source>
        <dbReference type="ARBA" id="ARBA00022989"/>
    </source>
</evidence>
<dbReference type="InterPro" id="IPR003660">
    <property type="entry name" value="HAMP_dom"/>
</dbReference>
<evidence type="ECO:0000256" key="7">
    <source>
        <dbReference type="ARBA" id="ARBA00022777"/>
    </source>
</evidence>
<dbReference type="PROSITE" id="PS50885">
    <property type="entry name" value="HAMP"/>
    <property type="match status" value="1"/>
</dbReference>
<evidence type="ECO:0000256" key="12">
    <source>
        <dbReference type="SAM" id="Phobius"/>
    </source>
</evidence>
<evidence type="ECO:0000256" key="4">
    <source>
        <dbReference type="ARBA" id="ARBA00022553"/>
    </source>
</evidence>
<dbReference type="InterPro" id="IPR050428">
    <property type="entry name" value="TCS_sensor_his_kinase"/>
</dbReference>
<dbReference type="InterPro" id="IPR036097">
    <property type="entry name" value="HisK_dim/P_sf"/>
</dbReference>
<dbReference type="Pfam" id="PF02518">
    <property type="entry name" value="HATPase_c"/>
    <property type="match status" value="1"/>
</dbReference>
<dbReference type="Proteomes" id="UP000237682">
    <property type="component" value="Unassembled WGS sequence"/>
</dbReference>
<evidence type="ECO:0000256" key="5">
    <source>
        <dbReference type="ARBA" id="ARBA00022679"/>
    </source>
</evidence>
<evidence type="ECO:0000256" key="6">
    <source>
        <dbReference type="ARBA" id="ARBA00022692"/>
    </source>
</evidence>
<keyword evidence="16" id="KW-1185">Reference proteome</keyword>
<keyword evidence="7" id="KW-0418">Kinase</keyword>
<sequence length="474" mass="51166">MTTRSLAFRLFVAAAAWVVVVLVVAGVVLSSVYQHATERSFDERLHVYLKTLVADIAGADVGDRTAPGAMGEPRFELPLSGWYWQISRLDKPASNGSKSLFEATLPSLEDQSTPGEPSGVREGYIKGPDDRRLRAVERLIDLGEDGRYRVTLAGPADEIDSAISDFQYSLLWTFTALGVGLLAAILLQVRFGLRPLSRISGALARMRTGEAAKLPPDLPDEIVPLARELDALVDANREVVERARTHVGNLAHALKTPLSVIANEAGTAPANPLAEQVSRQVAVMRKQIDHHLQRARIAAAVSVVGTVTEIVPVIEGLVRAMEKIHAAKRLKIKVQLDPALRFRGEKQDIEEMTGNLIDNACKWAIGEVMIKAEVFHLDGVLFARIIIDDDGPGLSPEKRAEAVQRGKRLDETKPGTGLGLAIVQDLVSLYGGRFSLDEAPIGGLRAILDIPALQGATPSSRARPPSRSGEGATV</sequence>
<dbReference type="PANTHER" id="PTHR45436">
    <property type="entry name" value="SENSOR HISTIDINE KINASE YKOH"/>
    <property type="match status" value="1"/>
</dbReference>
<evidence type="ECO:0000313" key="16">
    <source>
        <dbReference type="Proteomes" id="UP000237682"/>
    </source>
</evidence>
<dbReference type="SUPFAM" id="SSF47384">
    <property type="entry name" value="Homodimeric domain of signal transducing histidine kinase"/>
    <property type="match status" value="1"/>
</dbReference>
<dbReference type="Gene3D" id="3.30.565.10">
    <property type="entry name" value="Histidine kinase-like ATPase, C-terminal domain"/>
    <property type="match status" value="1"/>
</dbReference>
<name>A0A2S9QFH1_9HYPH</name>
<dbReference type="Gene3D" id="1.10.287.130">
    <property type="match status" value="1"/>
</dbReference>
<dbReference type="RefSeq" id="WP_105861747.1">
    <property type="nucleotide sequence ID" value="NZ_PUEJ01000003.1"/>
</dbReference>
<keyword evidence="5" id="KW-0808">Transferase</keyword>
<comment type="catalytic activity">
    <reaction evidence="1">
        <text>ATP + protein L-histidine = ADP + protein N-phospho-L-histidine.</text>
        <dbReference type="EC" id="2.7.13.3"/>
    </reaction>
</comment>
<dbReference type="SUPFAM" id="SSF55874">
    <property type="entry name" value="ATPase domain of HSP90 chaperone/DNA topoisomerase II/histidine kinase"/>
    <property type="match status" value="1"/>
</dbReference>
<evidence type="ECO:0000259" key="13">
    <source>
        <dbReference type="PROSITE" id="PS50109"/>
    </source>
</evidence>
<keyword evidence="8 12" id="KW-1133">Transmembrane helix</keyword>
<comment type="caution">
    <text evidence="15">The sequence shown here is derived from an EMBL/GenBank/DDBJ whole genome shotgun (WGS) entry which is preliminary data.</text>
</comment>
<evidence type="ECO:0000256" key="11">
    <source>
        <dbReference type="SAM" id="MobiDB-lite"/>
    </source>
</evidence>
<dbReference type="AlphaFoldDB" id="A0A2S9QFH1"/>
<dbReference type="PROSITE" id="PS50109">
    <property type="entry name" value="HIS_KIN"/>
    <property type="match status" value="1"/>
</dbReference>
<dbReference type="OrthoDB" id="9809567at2"/>
<feature type="transmembrane region" description="Helical" evidence="12">
    <location>
        <begin position="170"/>
        <end position="189"/>
    </location>
</feature>
<reference evidence="15 16" key="1">
    <citation type="submission" date="2018-02" db="EMBL/GenBank/DDBJ databases">
        <title>Whole genome sequencing of endophytic bacterium.</title>
        <authorList>
            <person name="Eedara R."/>
            <person name="Podile A.R."/>
        </authorList>
    </citation>
    <scope>NUCLEOTIDE SEQUENCE [LARGE SCALE GENOMIC DNA]</scope>
    <source>
        <strain evidence="15 16">RP1T</strain>
    </source>
</reference>
<evidence type="ECO:0000256" key="1">
    <source>
        <dbReference type="ARBA" id="ARBA00000085"/>
    </source>
</evidence>
<keyword evidence="10 12" id="KW-0472">Membrane</keyword>
<dbReference type="InterPro" id="IPR005467">
    <property type="entry name" value="His_kinase_dom"/>
</dbReference>
<evidence type="ECO:0000259" key="14">
    <source>
        <dbReference type="PROSITE" id="PS50885"/>
    </source>
</evidence>
<evidence type="ECO:0000256" key="2">
    <source>
        <dbReference type="ARBA" id="ARBA00004370"/>
    </source>
</evidence>
<dbReference type="InterPro" id="IPR003594">
    <property type="entry name" value="HATPase_dom"/>
</dbReference>
<feature type="compositionally biased region" description="Low complexity" evidence="11">
    <location>
        <begin position="458"/>
        <end position="468"/>
    </location>
</feature>
<dbReference type="PRINTS" id="PR00344">
    <property type="entry name" value="BCTRLSENSOR"/>
</dbReference>
<dbReference type="GO" id="GO:0005524">
    <property type="term" value="F:ATP binding"/>
    <property type="evidence" value="ECO:0007669"/>
    <property type="project" value="UniProtKB-KW"/>
</dbReference>
<feature type="region of interest" description="Disordered" evidence="11">
    <location>
        <begin position="105"/>
        <end position="126"/>
    </location>
</feature>
<dbReference type="InterPro" id="IPR004358">
    <property type="entry name" value="Sig_transdc_His_kin-like_C"/>
</dbReference>